<dbReference type="HOGENOM" id="CLU_1294081_0_0_1"/>
<dbReference type="AlphaFoldDB" id="A0A0C2SCS1"/>
<dbReference type="Proteomes" id="UP000054549">
    <property type="component" value="Unassembled WGS sequence"/>
</dbReference>
<keyword evidence="3" id="KW-1185">Reference proteome</keyword>
<accession>A0A0C2SCS1</accession>
<proteinExistence type="predicted"/>
<keyword evidence="1" id="KW-1133">Transmembrane helix</keyword>
<sequence length="213" mass="23792">MYTVEAFLKANRCEEGIVSAGHQPPAPSSFDSRSCYTMRFIIVITTIILSMTGFAICGAPSQDSDFHSTSLLQDPEPKTPNLEAVKERKVYVGSWTFYPTGTRQTNTHAMPKNKKLKALNGRIGKLLPALILDSARWKALYESGTPEQTIPTLCGLMRKLELRRKVYLRNAAAWNQTMESITKGKDGDNLQVVTMPVTLSWPTTDAFQKCRMV</sequence>
<gene>
    <name evidence="2" type="ORF">M378DRAFT_180296</name>
</gene>
<keyword evidence="1" id="KW-0472">Membrane</keyword>
<keyword evidence="1" id="KW-0812">Transmembrane</keyword>
<feature type="transmembrane region" description="Helical" evidence="1">
    <location>
        <begin position="40"/>
        <end position="61"/>
    </location>
</feature>
<dbReference type="InParanoid" id="A0A0C2SCS1"/>
<reference evidence="2 3" key="1">
    <citation type="submission" date="2014-04" db="EMBL/GenBank/DDBJ databases">
        <title>Evolutionary Origins and Diversification of the Mycorrhizal Mutualists.</title>
        <authorList>
            <consortium name="DOE Joint Genome Institute"/>
            <consortium name="Mycorrhizal Genomics Consortium"/>
            <person name="Kohler A."/>
            <person name="Kuo A."/>
            <person name="Nagy L.G."/>
            <person name="Floudas D."/>
            <person name="Copeland A."/>
            <person name="Barry K.W."/>
            <person name="Cichocki N."/>
            <person name="Veneault-Fourrey C."/>
            <person name="LaButti K."/>
            <person name="Lindquist E.A."/>
            <person name="Lipzen A."/>
            <person name="Lundell T."/>
            <person name="Morin E."/>
            <person name="Murat C."/>
            <person name="Riley R."/>
            <person name="Ohm R."/>
            <person name="Sun H."/>
            <person name="Tunlid A."/>
            <person name="Henrissat B."/>
            <person name="Grigoriev I.V."/>
            <person name="Hibbett D.S."/>
            <person name="Martin F."/>
        </authorList>
    </citation>
    <scope>NUCLEOTIDE SEQUENCE [LARGE SCALE GENOMIC DNA]</scope>
    <source>
        <strain evidence="2 3">Koide BX008</strain>
    </source>
</reference>
<organism evidence="2 3">
    <name type="scientific">Amanita muscaria (strain Koide BX008)</name>
    <dbReference type="NCBI Taxonomy" id="946122"/>
    <lineage>
        <taxon>Eukaryota</taxon>
        <taxon>Fungi</taxon>
        <taxon>Dikarya</taxon>
        <taxon>Basidiomycota</taxon>
        <taxon>Agaricomycotina</taxon>
        <taxon>Agaricomycetes</taxon>
        <taxon>Agaricomycetidae</taxon>
        <taxon>Agaricales</taxon>
        <taxon>Pluteineae</taxon>
        <taxon>Amanitaceae</taxon>
        <taxon>Amanita</taxon>
    </lineage>
</organism>
<evidence type="ECO:0000256" key="1">
    <source>
        <dbReference type="SAM" id="Phobius"/>
    </source>
</evidence>
<evidence type="ECO:0000313" key="3">
    <source>
        <dbReference type="Proteomes" id="UP000054549"/>
    </source>
</evidence>
<name>A0A0C2SCS1_AMAMK</name>
<evidence type="ECO:0000313" key="2">
    <source>
        <dbReference type="EMBL" id="KIL60760.1"/>
    </source>
</evidence>
<protein>
    <submittedName>
        <fullName evidence="2">Uncharacterized protein</fullName>
    </submittedName>
</protein>
<dbReference type="EMBL" id="KN818293">
    <property type="protein sequence ID" value="KIL60760.1"/>
    <property type="molecule type" value="Genomic_DNA"/>
</dbReference>